<feature type="region of interest" description="Disordered" evidence="1">
    <location>
        <begin position="21"/>
        <end position="41"/>
    </location>
</feature>
<keyword evidence="3" id="KW-1185">Reference proteome</keyword>
<protein>
    <submittedName>
        <fullName evidence="2">Uncharacterized protein</fullName>
    </submittedName>
</protein>
<evidence type="ECO:0000313" key="2">
    <source>
        <dbReference type="EMBL" id="EYB92725.1"/>
    </source>
</evidence>
<name>A0A016SQ44_9BILA</name>
<dbReference type="AlphaFoldDB" id="A0A016SQ44"/>
<comment type="caution">
    <text evidence="2">The sequence shown here is derived from an EMBL/GenBank/DDBJ whole genome shotgun (WGS) entry which is preliminary data.</text>
</comment>
<evidence type="ECO:0000256" key="1">
    <source>
        <dbReference type="SAM" id="MobiDB-lite"/>
    </source>
</evidence>
<gene>
    <name evidence="2" type="primary">Acey_s0190.g1231</name>
    <name evidence="2" type="ORF">Y032_0190g1231</name>
</gene>
<accession>A0A016SQ44</accession>
<dbReference type="Proteomes" id="UP000024635">
    <property type="component" value="Unassembled WGS sequence"/>
</dbReference>
<sequence>MKRVNLGRATTTRSTVTRRGFAVTDFRATRPPHRNHPTPSKTPPPIFLSIYSMKYELDFDLHHVVGNFGEAVDDKATVCFTNLATWQASKMRQLSPCCVGTLFVIVVRSLNMKPTGNSFLGPIPRWG</sequence>
<dbReference type="EMBL" id="JARK01001526">
    <property type="protein sequence ID" value="EYB92725.1"/>
    <property type="molecule type" value="Genomic_DNA"/>
</dbReference>
<evidence type="ECO:0000313" key="3">
    <source>
        <dbReference type="Proteomes" id="UP000024635"/>
    </source>
</evidence>
<organism evidence="2 3">
    <name type="scientific">Ancylostoma ceylanicum</name>
    <dbReference type="NCBI Taxonomy" id="53326"/>
    <lineage>
        <taxon>Eukaryota</taxon>
        <taxon>Metazoa</taxon>
        <taxon>Ecdysozoa</taxon>
        <taxon>Nematoda</taxon>
        <taxon>Chromadorea</taxon>
        <taxon>Rhabditida</taxon>
        <taxon>Rhabditina</taxon>
        <taxon>Rhabditomorpha</taxon>
        <taxon>Strongyloidea</taxon>
        <taxon>Ancylostomatidae</taxon>
        <taxon>Ancylostomatinae</taxon>
        <taxon>Ancylostoma</taxon>
    </lineage>
</organism>
<proteinExistence type="predicted"/>
<reference evidence="3" key="1">
    <citation type="journal article" date="2015" name="Nat. Genet.">
        <title>The genome and transcriptome of the zoonotic hookworm Ancylostoma ceylanicum identify infection-specific gene families.</title>
        <authorList>
            <person name="Schwarz E.M."/>
            <person name="Hu Y."/>
            <person name="Antoshechkin I."/>
            <person name="Miller M.M."/>
            <person name="Sternberg P.W."/>
            <person name="Aroian R.V."/>
        </authorList>
    </citation>
    <scope>NUCLEOTIDE SEQUENCE</scope>
    <source>
        <strain evidence="3">HY135</strain>
    </source>
</reference>